<dbReference type="KEGG" id="drt:Dret_0921"/>
<dbReference type="OrthoDB" id="5343675at2"/>
<dbReference type="SMART" id="SM00345">
    <property type="entry name" value="HTH_GNTR"/>
    <property type="match status" value="1"/>
</dbReference>
<dbReference type="PANTHER" id="PTHR43537">
    <property type="entry name" value="TRANSCRIPTIONAL REGULATOR, GNTR FAMILY"/>
    <property type="match status" value="1"/>
</dbReference>
<keyword evidence="2" id="KW-0238">DNA-binding</keyword>
<evidence type="ECO:0000256" key="1">
    <source>
        <dbReference type="ARBA" id="ARBA00023015"/>
    </source>
</evidence>
<evidence type="ECO:0000259" key="4">
    <source>
        <dbReference type="PROSITE" id="PS50949"/>
    </source>
</evidence>
<dbReference type="PRINTS" id="PR00035">
    <property type="entry name" value="HTHGNTR"/>
</dbReference>
<keyword evidence="3" id="KW-0804">Transcription</keyword>
<dbReference type="InterPro" id="IPR036388">
    <property type="entry name" value="WH-like_DNA-bd_sf"/>
</dbReference>
<feature type="domain" description="HTH gntR-type" evidence="4">
    <location>
        <begin position="13"/>
        <end position="81"/>
    </location>
</feature>
<dbReference type="InterPro" id="IPR008920">
    <property type="entry name" value="TF_FadR/GntR_C"/>
</dbReference>
<dbReference type="SUPFAM" id="SSF48008">
    <property type="entry name" value="GntR ligand-binding domain-like"/>
    <property type="match status" value="1"/>
</dbReference>
<reference evidence="6" key="1">
    <citation type="submission" date="2009-09" db="EMBL/GenBank/DDBJ databases">
        <title>The complete chromosome of Desulfohalobium retbaense DSM 5692.</title>
        <authorList>
            <consortium name="US DOE Joint Genome Institute (JGI-PGF)"/>
            <person name="Lucas S."/>
            <person name="Copeland A."/>
            <person name="Lapidus A."/>
            <person name="Glavina del Rio T."/>
            <person name="Dalin E."/>
            <person name="Tice H."/>
            <person name="Bruce D."/>
            <person name="Goodwin L."/>
            <person name="Pitluck S."/>
            <person name="Kyrpides N."/>
            <person name="Mavromatis K."/>
            <person name="Ivanova N."/>
            <person name="Mikhailova N."/>
            <person name="Munk A.C."/>
            <person name="Brettin T."/>
            <person name="Detter J.C."/>
            <person name="Han C."/>
            <person name="Tapia R."/>
            <person name="Larimer F."/>
            <person name="Land M."/>
            <person name="Hauser L."/>
            <person name="Markowitz V."/>
            <person name="Cheng J.-F."/>
            <person name="Hugenholtz P."/>
            <person name="Woyke T."/>
            <person name="Wu D."/>
            <person name="Spring S."/>
            <person name="Klenk H.-P."/>
            <person name="Eisen J.A."/>
        </authorList>
    </citation>
    <scope>NUCLEOTIDE SEQUENCE [LARGE SCALE GENOMIC DNA]</scope>
    <source>
        <strain evidence="6">DSM 5692</strain>
    </source>
</reference>
<sequence>MNQFKEFKKRTVMENRTDLLNQLGTIVLDLGLEPGDRLPAERRLCQLMHISRTTLRNFLRMLEGRGLVQTKRGSGTYLRARIIGTSNGELDINPDFLPPIANQLEAAYLFLPLIMERALYQITERQIQNVQESNIALGQSIYSEDVKSIISEIFNFFRIISLATNNDFLIKTTEKICFIDPQPFENIFKVDREIREQIFAGHVDILQALRETNVLEIRKITENYVLTWCKILKKHAGISMPAFLAGIIEKRGEQ</sequence>
<dbReference type="SUPFAM" id="SSF46785">
    <property type="entry name" value="Winged helix' DNA-binding domain"/>
    <property type="match status" value="1"/>
</dbReference>
<evidence type="ECO:0000256" key="2">
    <source>
        <dbReference type="ARBA" id="ARBA00023125"/>
    </source>
</evidence>
<dbReference type="InterPro" id="IPR000524">
    <property type="entry name" value="Tscrpt_reg_HTH_GntR"/>
</dbReference>
<accession>C8X1B5</accession>
<dbReference type="STRING" id="485915.Dret_0921"/>
<keyword evidence="6" id="KW-1185">Reference proteome</keyword>
<dbReference type="PANTHER" id="PTHR43537:SF54">
    <property type="entry name" value="TRANSCRIPTIONAL REGULATOR, GNTR FAMILY"/>
    <property type="match status" value="1"/>
</dbReference>
<name>C8X1B5_DESRD</name>
<dbReference type="CDD" id="cd07377">
    <property type="entry name" value="WHTH_GntR"/>
    <property type="match status" value="1"/>
</dbReference>
<evidence type="ECO:0000313" key="5">
    <source>
        <dbReference type="EMBL" id="ACV68212.1"/>
    </source>
</evidence>
<protein>
    <submittedName>
        <fullName evidence="5">Regulatory protein GntR HTH</fullName>
    </submittedName>
</protein>
<dbReference type="PROSITE" id="PS50949">
    <property type="entry name" value="HTH_GNTR"/>
    <property type="match status" value="1"/>
</dbReference>
<dbReference type="InterPro" id="IPR036390">
    <property type="entry name" value="WH_DNA-bd_sf"/>
</dbReference>
<dbReference type="GO" id="GO:0003677">
    <property type="term" value="F:DNA binding"/>
    <property type="evidence" value="ECO:0007669"/>
    <property type="project" value="UniProtKB-KW"/>
</dbReference>
<dbReference type="AlphaFoldDB" id="C8X1B5"/>
<evidence type="ECO:0000313" key="6">
    <source>
        <dbReference type="Proteomes" id="UP000001052"/>
    </source>
</evidence>
<keyword evidence="1" id="KW-0805">Transcription regulation</keyword>
<organism evidence="5 6">
    <name type="scientific">Desulfohalobium retbaense (strain ATCC 49708 / DSM 5692 / JCM 16813 / HR100)</name>
    <dbReference type="NCBI Taxonomy" id="485915"/>
    <lineage>
        <taxon>Bacteria</taxon>
        <taxon>Pseudomonadati</taxon>
        <taxon>Thermodesulfobacteriota</taxon>
        <taxon>Desulfovibrionia</taxon>
        <taxon>Desulfovibrionales</taxon>
        <taxon>Desulfohalobiaceae</taxon>
        <taxon>Desulfohalobium</taxon>
    </lineage>
</organism>
<dbReference type="EMBL" id="CP001734">
    <property type="protein sequence ID" value="ACV68212.1"/>
    <property type="molecule type" value="Genomic_DNA"/>
</dbReference>
<dbReference type="Gene3D" id="1.10.10.10">
    <property type="entry name" value="Winged helix-like DNA-binding domain superfamily/Winged helix DNA-binding domain"/>
    <property type="match status" value="1"/>
</dbReference>
<evidence type="ECO:0000256" key="3">
    <source>
        <dbReference type="ARBA" id="ARBA00023163"/>
    </source>
</evidence>
<dbReference type="GO" id="GO:0003700">
    <property type="term" value="F:DNA-binding transcription factor activity"/>
    <property type="evidence" value="ECO:0007669"/>
    <property type="project" value="InterPro"/>
</dbReference>
<dbReference type="Pfam" id="PF00392">
    <property type="entry name" value="GntR"/>
    <property type="match status" value="1"/>
</dbReference>
<dbReference type="Proteomes" id="UP000001052">
    <property type="component" value="Chromosome"/>
</dbReference>
<dbReference type="HOGENOM" id="CLU_1092936_0_0_7"/>
<proteinExistence type="predicted"/>
<reference evidence="5 6" key="2">
    <citation type="journal article" date="2010" name="Stand. Genomic Sci.">
        <title>Complete genome sequence of Desulfohalobium retbaense type strain (HR(100)).</title>
        <authorList>
            <person name="Spring S."/>
            <person name="Nolan M."/>
            <person name="Lapidus A."/>
            <person name="Glavina Del Rio T."/>
            <person name="Copeland A."/>
            <person name="Tice H."/>
            <person name="Cheng J.F."/>
            <person name="Lucas S."/>
            <person name="Land M."/>
            <person name="Chen F."/>
            <person name="Bruce D."/>
            <person name="Goodwin L."/>
            <person name="Pitluck S."/>
            <person name="Ivanova N."/>
            <person name="Mavromatis K."/>
            <person name="Mikhailova N."/>
            <person name="Pati A."/>
            <person name="Chen A."/>
            <person name="Palaniappan K."/>
            <person name="Hauser L."/>
            <person name="Chang Y.J."/>
            <person name="Jeffries C.D."/>
            <person name="Munk C."/>
            <person name="Kiss H."/>
            <person name="Chain P."/>
            <person name="Han C."/>
            <person name="Brettin T."/>
            <person name="Detter J.C."/>
            <person name="Schuler E."/>
            <person name="Goker M."/>
            <person name="Rohde M."/>
            <person name="Bristow J."/>
            <person name="Eisen J.A."/>
            <person name="Markowitz V."/>
            <person name="Hugenholtz P."/>
            <person name="Kyrpides N.C."/>
            <person name="Klenk H.P."/>
        </authorList>
    </citation>
    <scope>NUCLEOTIDE SEQUENCE [LARGE SCALE GENOMIC DNA]</scope>
    <source>
        <strain evidence="5 6">DSM 5692</strain>
    </source>
</reference>
<dbReference type="eggNOG" id="COG2186">
    <property type="taxonomic scope" value="Bacteria"/>
</dbReference>
<dbReference type="RefSeq" id="WP_015751370.1">
    <property type="nucleotide sequence ID" value="NC_013223.1"/>
</dbReference>
<gene>
    <name evidence="5" type="ordered locus">Dret_0921</name>
</gene>